<comment type="caution">
    <text evidence="7">The sequence shown here is derived from an EMBL/GenBank/DDBJ whole genome shotgun (WGS) entry which is preliminary data.</text>
</comment>
<dbReference type="FunFam" id="1.10.10.2030:FF:000001">
    <property type="entry name" value="DNA/RNA-binding protein KIN17, putative"/>
    <property type="match status" value="1"/>
</dbReference>
<dbReference type="InterPro" id="IPR038254">
    <property type="entry name" value="KIN17_WH-like_sf"/>
</dbReference>
<evidence type="ECO:0000256" key="2">
    <source>
        <dbReference type="ARBA" id="ARBA00022723"/>
    </source>
</evidence>
<reference evidence="7" key="1">
    <citation type="journal article" date="2023" name="Mol. Phylogenet. Evol.">
        <title>Genome-scale phylogeny and comparative genomics of the fungal order Sordariales.</title>
        <authorList>
            <person name="Hensen N."/>
            <person name="Bonometti L."/>
            <person name="Westerberg I."/>
            <person name="Brannstrom I.O."/>
            <person name="Guillou S."/>
            <person name="Cros-Aarteil S."/>
            <person name="Calhoun S."/>
            <person name="Haridas S."/>
            <person name="Kuo A."/>
            <person name="Mondo S."/>
            <person name="Pangilinan J."/>
            <person name="Riley R."/>
            <person name="LaButti K."/>
            <person name="Andreopoulos B."/>
            <person name="Lipzen A."/>
            <person name="Chen C."/>
            <person name="Yan M."/>
            <person name="Daum C."/>
            <person name="Ng V."/>
            <person name="Clum A."/>
            <person name="Steindorff A."/>
            <person name="Ohm R.A."/>
            <person name="Martin F."/>
            <person name="Silar P."/>
            <person name="Natvig D.O."/>
            <person name="Lalanne C."/>
            <person name="Gautier V."/>
            <person name="Ament-Velasquez S.L."/>
            <person name="Kruys A."/>
            <person name="Hutchinson M.I."/>
            <person name="Powell A.J."/>
            <person name="Barry K."/>
            <person name="Miller A.N."/>
            <person name="Grigoriev I.V."/>
            <person name="Debuchy R."/>
            <person name="Gladieux P."/>
            <person name="Hiltunen Thoren M."/>
            <person name="Johannesson H."/>
        </authorList>
    </citation>
    <scope>NUCLEOTIDE SEQUENCE</scope>
    <source>
        <strain evidence="7">CBS 232.78</strain>
    </source>
</reference>
<dbReference type="InterPro" id="IPR013087">
    <property type="entry name" value="Znf_C2H2_type"/>
</dbReference>
<evidence type="ECO:0000256" key="5">
    <source>
        <dbReference type="SAM" id="MobiDB-lite"/>
    </source>
</evidence>
<evidence type="ECO:0000256" key="4">
    <source>
        <dbReference type="ARBA" id="ARBA00022833"/>
    </source>
</evidence>
<keyword evidence="4" id="KW-0862">Zinc</keyword>
<dbReference type="InterPro" id="IPR037321">
    <property type="entry name" value="KIN17-like"/>
</dbReference>
<comment type="similarity">
    <text evidence="1">Belongs to the KIN17 family.</text>
</comment>
<dbReference type="Pfam" id="PF10357">
    <property type="entry name" value="WH_KIN17"/>
    <property type="match status" value="1"/>
</dbReference>
<dbReference type="Pfam" id="PF25095">
    <property type="entry name" value="C2H2-zf_KIN17"/>
    <property type="match status" value="1"/>
</dbReference>
<evidence type="ECO:0000313" key="7">
    <source>
        <dbReference type="EMBL" id="KAK3370171.1"/>
    </source>
</evidence>
<feature type="compositionally biased region" description="Basic and acidic residues" evidence="5">
    <location>
        <begin position="318"/>
        <end position="331"/>
    </location>
</feature>
<keyword evidence="3" id="KW-0863">Zinc-finger</keyword>
<dbReference type="GO" id="GO:0008270">
    <property type="term" value="F:zinc ion binding"/>
    <property type="evidence" value="ECO:0007669"/>
    <property type="project" value="UniProtKB-KW"/>
</dbReference>
<gene>
    <name evidence="7" type="ORF">B0H63DRAFT_421943</name>
</gene>
<evidence type="ECO:0000259" key="6">
    <source>
        <dbReference type="PROSITE" id="PS00028"/>
    </source>
</evidence>
<dbReference type="Proteomes" id="UP001285441">
    <property type="component" value="Unassembled WGS sequence"/>
</dbReference>
<protein>
    <submittedName>
        <fullName evidence="7">Domain of Kin17 curved DNA-binding protein-domain-containing protein</fullName>
    </submittedName>
</protein>
<dbReference type="SUPFAM" id="SSF57667">
    <property type="entry name" value="beta-beta-alpha zinc fingers"/>
    <property type="match status" value="1"/>
</dbReference>
<dbReference type="InterPro" id="IPR056767">
    <property type="entry name" value="C2H2-Znf_KIN17"/>
</dbReference>
<evidence type="ECO:0000256" key="1">
    <source>
        <dbReference type="ARBA" id="ARBA00008517"/>
    </source>
</evidence>
<keyword evidence="2" id="KW-0479">Metal-binding</keyword>
<keyword evidence="7" id="KW-0238">DNA-binding</keyword>
<sequence>MPKAEIGSTKHLSNQMKSRGLTRLRWYCQICEKPCRDENGFKMHTQSPSHMAKALEAGKNFKSVQEDFSKQFEDYFISLLRTSHGTKEISLNKFYQEVIARKDHVHLNATRWHSLTEFGKHLGRSSLCHVEEKEDGLFISYLDNSPEAMKRREAIRRKELQDKGDEERELMLLKSQIKRAQQDAAARGIALDELDDTSGHELKRGDGEKIKLSFGAKPKPAAAAEAALTPPSKSTSPPAEADIPDTGADSAVVELVTETLETEAGKPAEAAPAPKPISMAFGAKPQSKNVFKNAFSGGKKKVMAAPPKKMSEAERIMKEEIKQKRAREEKGGPPNKRPRF</sequence>
<dbReference type="InterPro" id="IPR036236">
    <property type="entry name" value="Znf_C2H2_sf"/>
</dbReference>
<evidence type="ECO:0000256" key="3">
    <source>
        <dbReference type="ARBA" id="ARBA00022771"/>
    </source>
</evidence>
<dbReference type="InterPro" id="IPR019447">
    <property type="entry name" value="DNA/RNA-bd_Kin17_WH-like_dom"/>
</dbReference>
<dbReference type="PANTHER" id="PTHR12805:SF0">
    <property type="entry name" value="DNA_RNA-BINDING PROTEIN KIN17"/>
    <property type="match status" value="1"/>
</dbReference>
<accession>A0AAE0K659</accession>
<feature type="region of interest" description="Disordered" evidence="5">
    <location>
        <begin position="217"/>
        <end position="281"/>
    </location>
</feature>
<feature type="region of interest" description="Disordered" evidence="5">
    <location>
        <begin position="318"/>
        <end position="340"/>
    </location>
</feature>
<dbReference type="SMART" id="SM01253">
    <property type="entry name" value="Kin17_mid"/>
    <property type="match status" value="1"/>
</dbReference>
<keyword evidence="8" id="KW-1185">Reference proteome</keyword>
<dbReference type="PROSITE" id="PS00028">
    <property type="entry name" value="ZINC_FINGER_C2H2_1"/>
    <property type="match status" value="1"/>
</dbReference>
<reference evidence="7" key="2">
    <citation type="submission" date="2023-06" db="EMBL/GenBank/DDBJ databases">
        <authorList>
            <consortium name="Lawrence Berkeley National Laboratory"/>
            <person name="Haridas S."/>
            <person name="Hensen N."/>
            <person name="Bonometti L."/>
            <person name="Westerberg I."/>
            <person name="Brannstrom I.O."/>
            <person name="Guillou S."/>
            <person name="Cros-Aarteil S."/>
            <person name="Calhoun S."/>
            <person name="Kuo A."/>
            <person name="Mondo S."/>
            <person name="Pangilinan J."/>
            <person name="Riley R."/>
            <person name="LaButti K."/>
            <person name="Andreopoulos B."/>
            <person name="Lipzen A."/>
            <person name="Chen C."/>
            <person name="Yanf M."/>
            <person name="Daum C."/>
            <person name="Ng V."/>
            <person name="Clum A."/>
            <person name="Steindorff A."/>
            <person name="Ohm R."/>
            <person name="Martin F."/>
            <person name="Silar P."/>
            <person name="Natvig D."/>
            <person name="Lalanne C."/>
            <person name="Gautier V."/>
            <person name="Ament-velasquez S.L."/>
            <person name="Kruys A."/>
            <person name="Hutchinson M.I."/>
            <person name="Powell A.J."/>
            <person name="Barry K."/>
            <person name="Miller A.N."/>
            <person name="Grigoriev I.V."/>
            <person name="Debuchy R."/>
            <person name="Gladieux P."/>
            <person name="Thoren M.H."/>
            <person name="Johannesson H."/>
        </authorList>
    </citation>
    <scope>NUCLEOTIDE SEQUENCE</scope>
    <source>
        <strain evidence="7">CBS 232.78</strain>
    </source>
</reference>
<proteinExistence type="inferred from homology"/>
<name>A0AAE0K659_9PEZI</name>
<dbReference type="EMBL" id="JAULSW010000009">
    <property type="protein sequence ID" value="KAK3370171.1"/>
    <property type="molecule type" value="Genomic_DNA"/>
</dbReference>
<feature type="domain" description="C2H2-type" evidence="6">
    <location>
        <begin position="28"/>
        <end position="50"/>
    </location>
</feature>
<dbReference type="GO" id="GO:0006260">
    <property type="term" value="P:DNA replication"/>
    <property type="evidence" value="ECO:0007669"/>
    <property type="project" value="TreeGrafter"/>
</dbReference>
<evidence type="ECO:0000313" key="8">
    <source>
        <dbReference type="Proteomes" id="UP001285441"/>
    </source>
</evidence>
<dbReference type="PANTHER" id="PTHR12805">
    <property type="entry name" value="KIN17 KIN, ANTIGENIC DETERMINANT OF RECA PROTEIN HOMOLOG"/>
    <property type="match status" value="1"/>
</dbReference>
<feature type="compositionally biased region" description="Low complexity" evidence="5">
    <location>
        <begin position="217"/>
        <end position="227"/>
    </location>
</feature>
<dbReference type="GO" id="GO:0005634">
    <property type="term" value="C:nucleus"/>
    <property type="evidence" value="ECO:0007669"/>
    <property type="project" value="TreeGrafter"/>
</dbReference>
<dbReference type="Gene3D" id="1.10.10.2030">
    <property type="entry name" value="DNA/RNA-binding protein Kin17, conserved domain"/>
    <property type="match status" value="1"/>
</dbReference>
<dbReference type="GO" id="GO:0006974">
    <property type="term" value="P:DNA damage response"/>
    <property type="evidence" value="ECO:0007669"/>
    <property type="project" value="TreeGrafter"/>
</dbReference>
<dbReference type="GO" id="GO:0003690">
    <property type="term" value="F:double-stranded DNA binding"/>
    <property type="evidence" value="ECO:0007669"/>
    <property type="project" value="TreeGrafter"/>
</dbReference>
<dbReference type="AlphaFoldDB" id="A0AAE0K659"/>
<organism evidence="7 8">
    <name type="scientific">Podospora didyma</name>
    <dbReference type="NCBI Taxonomy" id="330526"/>
    <lineage>
        <taxon>Eukaryota</taxon>
        <taxon>Fungi</taxon>
        <taxon>Dikarya</taxon>
        <taxon>Ascomycota</taxon>
        <taxon>Pezizomycotina</taxon>
        <taxon>Sordariomycetes</taxon>
        <taxon>Sordariomycetidae</taxon>
        <taxon>Sordariales</taxon>
        <taxon>Podosporaceae</taxon>
        <taxon>Podospora</taxon>
    </lineage>
</organism>